<name>A0A9P4Y7F4_CRYP1</name>
<reference evidence="3" key="1">
    <citation type="journal article" date="2020" name="Phytopathology">
        <title>Genome sequence of the chestnut blight fungus Cryphonectria parasitica EP155: A fundamental resource for an archetypical invasive plant pathogen.</title>
        <authorList>
            <person name="Crouch J.A."/>
            <person name="Dawe A."/>
            <person name="Aerts A."/>
            <person name="Barry K."/>
            <person name="Churchill A.C.L."/>
            <person name="Grimwood J."/>
            <person name="Hillman B."/>
            <person name="Milgroom M.G."/>
            <person name="Pangilinan J."/>
            <person name="Smith M."/>
            <person name="Salamov A."/>
            <person name="Schmutz J."/>
            <person name="Yadav J."/>
            <person name="Grigoriev I.V."/>
            <person name="Nuss D."/>
        </authorList>
    </citation>
    <scope>NUCLEOTIDE SEQUENCE</scope>
    <source>
        <strain evidence="3">EP155</strain>
    </source>
</reference>
<dbReference type="InterPro" id="IPR013094">
    <property type="entry name" value="AB_hydrolase_3"/>
</dbReference>
<dbReference type="PANTHER" id="PTHR48081:SF8">
    <property type="entry name" value="ALPHA_BETA HYDROLASE FOLD-3 DOMAIN-CONTAINING PROTEIN-RELATED"/>
    <property type="match status" value="1"/>
</dbReference>
<proteinExistence type="predicted"/>
<sequence>MAASLAHPSVAESRQFMQKWTEEGLTILGPCPPHLKQDTIKVPLPDGTTSRSIVVWPADTTNDTRKRPLVVVFHGGGWVIGGPEFVLSPARGYASLLGAIVVCPTYKYAPEEPFPAPMHSAYDIVAWLSHPENLNEGPLRNTNIEFDPSQGIILSGVSAGANLSAVVAGISAADAVDKSSKLTEGRAVIEHPVTGVFLSIPLLFHESNLPAKYASIWTSRVEHADAPVVSAEALEVTDSRLKPDYHSPWFSPINLDLAKIAGHHAPRVYFQAGQRDILRDDAVVYAKVLEEKGVAETRIDIIQNIDHAGWCTIPHPDTHSDEMRIKSLDGMAWLLGKEWDKSSELPY</sequence>
<dbReference type="EMBL" id="MU032346">
    <property type="protein sequence ID" value="KAF3768121.1"/>
    <property type="molecule type" value="Genomic_DNA"/>
</dbReference>
<dbReference type="GO" id="GO:0016787">
    <property type="term" value="F:hydrolase activity"/>
    <property type="evidence" value="ECO:0007669"/>
    <property type="project" value="UniProtKB-KW"/>
</dbReference>
<dbReference type="RefSeq" id="XP_040779082.1">
    <property type="nucleotide sequence ID" value="XM_040925323.1"/>
</dbReference>
<dbReference type="GeneID" id="63842452"/>
<protein>
    <recommendedName>
        <fullName evidence="2">Alpha/beta hydrolase fold-3 domain-containing protein</fullName>
    </recommendedName>
</protein>
<evidence type="ECO:0000313" key="4">
    <source>
        <dbReference type="Proteomes" id="UP000803844"/>
    </source>
</evidence>
<evidence type="ECO:0000259" key="2">
    <source>
        <dbReference type="Pfam" id="PF07859"/>
    </source>
</evidence>
<dbReference type="Proteomes" id="UP000803844">
    <property type="component" value="Unassembled WGS sequence"/>
</dbReference>
<dbReference type="Pfam" id="PF07859">
    <property type="entry name" value="Abhydrolase_3"/>
    <property type="match status" value="1"/>
</dbReference>
<feature type="domain" description="Alpha/beta hydrolase fold-3" evidence="2">
    <location>
        <begin position="70"/>
        <end position="296"/>
    </location>
</feature>
<dbReference type="PANTHER" id="PTHR48081">
    <property type="entry name" value="AB HYDROLASE SUPERFAMILY PROTEIN C4A8.06C"/>
    <property type="match status" value="1"/>
</dbReference>
<dbReference type="InterPro" id="IPR050300">
    <property type="entry name" value="GDXG_lipolytic_enzyme"/>
</dbReference>
<dbReference type="AlphaFoldDB" id="A0A9P4Y7F4"/>
<organism evidence="3 4">
    <name type="scientific">Cryphonectria parasitica (strain ATCC 38755 / EP155)</name>
    <dbReference type="NCBI Taxonomy" id="660469"/>
    <lineage>
        <taxon>Eukaryota</taxon>
        <taxon>Fungi</taxon>
        <taxon>Dikarya</taxon>
        <taxon>Ascomycota</taxon>
        <taxon>Pezizomycotina</taxon>
        <taxon>Sordariomycetes</taxon>
        <taxon>Sordariomycetidae</taxon>
        <taxon>Diaporthales</taxon>
        <taxon>Cryphonectriaceae</taxon>
        <taxon>Cryphonectria-Endothia species complex</taxon>
        <taxon>Cryphonectria</taxon>
    </lineage>
</organism>
<dbReference type="OrthoDB" id="408631at2759"/>
<dbReference type="Gene3D" id="3.40.50.1820">
    <property type="entry name" value="alpha/beta hydrolase"/>
    <property type="match status" value="1"/>
</dbReference>
<keyword evidence="4" id="KW-1185">Reference proteome</keyword>
<dbReference type="InterPro" id="IPR029058">
    <property type="entry name" value="AB_hydrolase_fold"/>
</dbReference>
<dbReference type="SUPFAM" id="SSF53474">
    <property type="entry name" value="alpha/beta-Hydrolases"/>
    <property type="match status" value="1"/>
</dbReference>
<accession>A0A9P4Y7F4</accession>
<comment type="caution">
    <text evidence="3">The sequence shown here is derived from an EMBL/GenBank/DDBJ whole genome shotgun (WGS) entry which is preliminary data.</text>
</comment>
<gene>
    <name evidence="3" type="ORF">M406DRAFT_70217</name>
</gene>
<evidence type="ECO:0000256" key="1">
    <source>
        <dbReference type="ARBA" id="ARBA00022801"/>
    </source>
</evidence>
<evidence type="ECO:0000313" key="3">
    <source>
        <dbReference type="EMBL" id="KAF3768121.1"/>
    </source>
</evidence>
<keyword evidence="1" id="KW-0378">Hydrolase</keyword>